<dbReference type="HOGENOM" id="CLU_1123665_0_0_9"/>
<sequence>MKKELGTVMLLSVVLLSGCGSDKPAAVTQGSGESPSKQVITQSVQDTDAKLIASSEKEQIKLYETKDGVIVDINGSQKKFNWKILRGVTGPRISYVDLTGDGKEEAVIILVTGHGTNLDTNEAHVLNGENLSEIKVQNVDGIVANLETEVKQNGNELLIKAKAQGKEYKFSKNVSELALAHKPDDKFENKLYFGDIILNNLKDQKLTVNIGGFVKPINGVLPDYVCTVHVTYKYDEALNEFVADQIEVTPDE</sequence>
<evidence type="ECO:0008006" key="3">
    <source>
        <dbReference type="Google" id="ProtNLM"/>
    </source>
</evidence>
<organism evidence="1 2">
    <name type="scientific">Paenibacillus graminis</name>
    <dbReference type="NCBI Taxonomy" id="189425"/>
    <lineage>
        <taxon>Bacteria</taxon>
        <taxon>Bacillati</taxon>
        <taxon>Bacillota</taxon>
        <taxon>Bacilli</taxon>
        <taxon>Bacillales</taxon>
        <taxon>Paenibacillaceae</taxon>
        <taxon>Paenibacillus</taxon>
    </lineage>
</organism>
<name>A0A089LY47_9BACL</name>
<gene>
    <name evidence="1" type="ORF">PGRAT_01175</name>
</gene>
<dbReference type="KEGG" id="pgm:PGRAT_01175"/>
<dbReference type="RefSeq" id="WP_025708586.1">
    <property type="nucleotide sequence ID" value="NZ_CP009287.1"/>
</dbReference>
<dbReference type="EMBL" id="CP009287">
    <property type="protein sequence ID" value="AIQ66416.1"/>
    <property type="molecule type" value="Genomic_DNA"/>
</dbReference>
<proteinExistence type="predicted"/>
<evidence type="ECO:0000313" key="2">
    <source>
        <dbReference type="Proteomes" id="UP000029500"/>
    </source>
</evidence>
<evidence type="ECO:0000313" key="1">
    <source>
        <dbReference type="EMBL" id="AIQ66416.1"/>
    </source>
</evidence>
<keyword evidence="2" id="KW-1185">Reference proteome</keyword>
<reference evidence="1 2" key="1">
    <citation type="submission" date="2014-08" db="EMBL/GenBank/DDBJ databases">
        <title>Comparative genomics of the Paenibacillus odorifer group.</title>
        <authorList>
            <person name="den Bakker H.C."/>
            <person name="Tsai Y.-C."/>
            <person name="Martin N."/>
            <person name="Korlach J."/>
            <person name="Wiedmann M."/>
        </authorList>
    </citation>
    <scope>NUCLEOTIDE SEQUENCE [LARGE SCALE GENOMIC DNA]</scope>
    <source>
        <strain evidence="1 2">DSM 15220</strain>
    </source>
</reference>
<dbReference type="AlphaFoldDB" id="A0A089LY47"/>
<accession>A0A089LY47</accession>
<dbReference type="PROSITE" id="PS51257">
    <property type="entry name" value="PROKAR_LIPOPROTEIN"/>
    <property type="match status" value="1"/>
</dbReference>
<protein>
    <recommendedName>
        <fullName evidence="3">Lipoprotein</fullName>
    </recommendedName>
</protein>
<dbReference type="eggNOG" id="ENOG5033M2Q">
    <property type="taxonomic scope" value="Bacteria"/>
</dbReference>
<dbReference type="OrthoDB" id="2658167at2"/>
<dbReference type="Proteomes" id="UP000029500">
    <property type="component" value="Chromosome"/>
</dbReference>